<feature type="compositionally biased region" description="Polar residues" evidence="2">
    <location>
        <begin position="187"/>
        <end position="204"/>
    </location>
</feature>
<dbReference type="EMBL" id="VYYT01000880">
    <property type="protein sequence ID" value="KAK2728445.1"/>
    <property type="molecule type" value="Genomic_DNA"/>
</dbReference>
<comment type="caution">
    <text evidence="3">The sequence shown here is derived from an EMBL/GenBank/DDBJ whole genome shotgun (WGS) entry which is preliminary data.</text>
</comment>
<reference evidence="3" key="1">
    <citation type="submission" date="2023-02" db="EMBL/GenBank/DDBJ databases">
        <title>Colletotrichum kahawae CIFC_Que2 genome sequencing and assembly.</title>
        <authorList>
            <person name="Baroncelli R."/>
        </authorList>
    </citation>
    <scope>NUCLEOTIDE SEQUENCE</scope>
    <source>
        <strain evidence="3">CIFC_Que2</strain>
    </source>
</reference>
<keyword evidence="4" id="KW-1185">Reference proteome</keyword>
<evidence type="ECO:0000313" key="3">
    <source>
        <dbReference type="EMBL" id="KAK2728445.1"/>
    </source>
</evidence>
<evidence type="ECO:0000256" key="1">
    <source>
        <dbReference type="SAM" id="Coils"/>
    </source>
</evidence>
<evidence type="ECO:0000256" key="2">
    <source>
        <dbReference type="SAM" id="MobiDB-lite"/>
    </source>
</evidence>
<name>A0AAE0CWR8_COLKA</name>
<accession>A0AAE0CWR8</accession>
<evidence type="ECO:0000313" key="4">
    <source>
        <dbReference type="Proteomes" id="UP001281614"/>
    </source>
</evidence>
<sequence length="214" mass="24507">MNKNSQLVREITQLRQQNQSLYQQNLQQAKHLHRLQSEANVNAEELTETKSSQCLLTQDIMKICSEKDAISQELERVREQLDIEVLERQIAELALDQFKDEVIQLKDDFEKQKAFLLERDKELEGMRQALGQFKEQVSVYEGLLTGNETTVEELHRQLSMQSLINAGLHKALDECQCSGKAQGPGNVESTSLKRSRSSTPTVYTQGEKRQKTSD</sequence>
<feature type="coiled-coil region" evidence="1">
    <location>
        <begin position="60"/>
        <end position="108"/>
    </location>
</feature>
<dbReference type="Proteomes" id="UP001281614">
    <property type="component" value="Unassembled WGS sequence"/>
</dbReference>
<organism evidence="3 4">
    <name type="scientific">Colletotrichum kahawae</name>
    <name type="common">Coffee berry disease fungus</name>
    <dbReference type="NCBI Taxonomy" id="34407"/>
    <lineage>
        <taxon>Eukaryota</taxon>
        <taxon>Fungi</taxon>
        <taxon>Dikarya</taxon>
        <taxon>Ascomycota</taxon>
        <taxon>Pezizomycotina</taxon>
        <taxon>Sordariomycetes</taxon>
        <taxon>Hypocreomycetidae</taxon>
        <taxon>Glomerellales</taxon>
        <taxon>Glomerellaceae</taxon>
        <taxon>Colletotrichum</taxon>
        <taxon>Colletotrichum gloeosporioides species complex</taxon>
    </lineage>
</organism>
<protein>
    <submittedName>
        <fullName evidence="3">Uncharacterized protein</fullName>
    </submittedName>
</protein>
<keyword evidence="1" id="KW-0175">Coiled coil</keyword>
<feature type="region of interest" description="Disordered" evidence="2">
    <location>
        <begin position="178"/>
        <end position="214"/>
    </location>
</feature>
<dbReference type="AlphaFoldDB" id="A0AAE0CWR8"/>
<gene>
    <name evidence="3" type="ORF">CKAH01_10917</name>
</gene>
<proteinExistence type="predicted"/>